<dbReference type="InterPro" id="IPR044800">
    <property type="entry name" value="LEC2-like"/>
</dbReference>
<feature type="domain" description="TF-B3" evidence="6">
    <location>
        <begin position="611"/>
        <end position="713"/>
    </location>
</feature>
<gene>
    <name evidence="7" type="ORF">LIER_28482</name>
</gene>
<comment type="subcellular location">
    <subcellularLocation>
        <location evidence="1">Nucleus</location>
    </subcellularLocation>
</comment>
<reference evidence="7 8" key="1">
    <citation type="submission" date="2024-01" db="EMBL/GenBank/DDBJ databases">
        <title>The complete chloroplast genome sequence of Lithospermum erythrorhizon: insights into the phylogenetic relationship among Boraginaceae species and the maternal lineages of purple gromwells.</title>
        <authorList>
            <person name="Okada T."/>
            <person name="Watanabe K."/>
        </authorList>
    </citation>
    <scope>NUCLEOTIDE SEQUENCE [LARGE SCALE GENOMIC DNA]</scope>
</reference>
<dbReference type="SMART" id="SM01019">
    <property type="entry name" value="B3"/>
    <property type="match status" value="1"/>
</dbReference>
<organism evidence="7 8">
    <name type="scientific">Lithospermum erythrorhizon</name>
    <name type="common">Purple gromwell</name>
    <name type="synonym">Lithospermum officinale var. erythrorhizon</name>
    <dbReference type="NCBI Taxonomy" id="34254"/>
    <lineage>
        <taxon>Eukaryota</taxon>
        <taxon>Viridiplantae</taxon>
        <taxon>Streptophyta</taxon>
        <taxon>Embryophyta</taxon>
        <taxon>Tracheophyta</taxon>
        <taxon>Spermatophyta</taxon>
        <taxon>Magnoliopsida</taxon>
        <taxon>eudicotyledons</taxon>
        <taxon>Gunneridae</taxon>
        <taxon>Pentapetalae</taxon>
        <taxon>asterids</taxon>
        <taxon>lamiids</taxon>
        <taxon>Boraginales</taxon>
        <taxon>Boraginaceae</taxon>
        <taxon>Boraginoideae</taxon>
        <taxon>Lithospermeae</taxon>
        <taxon>Lithospermum</taxon>
    </lineage>
</organism>
<dbReference type="Proteomes" id="UP001454036">
    <property type="component" value="Unassembled WGS sequence"/>
</dbReference>
<dbReference type="PANTHER" id="PTHR31140:SF81">
    <property type="entry name" value="B3 DOMAIN-CONTAINING TRANSCRIPTION FACTOR ABI3"/>
    <property type="match status" value="1"/>
</dbReference>
<accession>A0AAV3RHG9</accession>
<dbReference type="AlphaFoldDB" id="A0AAV3RHG9"/>
<dbReference type="GO" id="GO:0003677">
    <property type="term" value="F:DNA binding"/>
    <property type="evidence" value="ECO:0007669"/>
    <property type="project" value="UniProtKB-KW"/>
</dbReference>
<comment type="caution">
    <text evidence="7">The sequence shown here is derived from an EMBL/GenBank/DDBJ whole genome shotgun (WGS) entry which is preliminary data.</text>
</comment>
<evidence type="ECO:0000256" key="2">
    <source>
        <dbReference type="ARBA" id="ARBA00023015"/>
    </source>
</evidence>
<keyword evidence="3 7" id="KW-0238">DNA-binding</keyword>
<evidence type="ECO:0000259" key="6">
    <source>
        <dbReference type="PROSITE" id="PS50863"/>
    </source>
</evidence>
<dbReference type="InterPro" id="IPR003340">
    <property type="entry name" value="B3_DNA-bd"/>
</dbReference>
<evidence type="ECO:0000256" key="3">
    <source>
        <dbReference type="ARBA" id="ARBA00023125"/>
    </source>
</evidence>
<protein>
    <submittedName>
        <fullName evidence="7">DNA-binding transcription factor</fullName>
    </submittedName>
</protein>
<keyword evidence="8" id="KW-1185">Reference proteome</keyword>
<keyword evidence="5" id="KW-0539">Nucleus</keyword>
<evidence type="ECO:0000256" key="4">
    <source>
        <dbReference type="ARBA" id="ARBA00023163"/>
    </source>
</evidence>
<dbReference type="EMBL" id="BAABME010009501">
    <property type="protein sequence ID" value="GAA0175275.1"/>
    <property type="molecule type" value="Genomic_DNA"/>
</dbReference>
<keyword evidence="4" id="KW-0804">Transcription</keyword>
<proteinExistence type="predicted"/>
<keyword evidence="2" id="KW-0805">Transcription regulation</keyword>
<evidence type="ECO:0000256" key="1">
    <source>
        <dbReference type="ARBA" id="ARBA00004123"/>
    </source>
</evidence>
<dbReference type="GO" id="GO:0005634">
    <property type="term" value="C:nucleus"/>
    <property type="evidence" value="ECO:0007669"/>
    <property type="project" value="UniProtKB-SubCell"/>
</dbReference>
<dbReference type="CDD" id="cd10015">
    <property type="entry name" value="BfiI_C_EcoRII_N_B3"/>
    <property type="match status" value="1"/>
</dbReference>
<dbReference type="FunFam" id="2.40.330.10:FF:000003">
    <property type="entry name" value="B3 domain-containing transcription factor FUS3"/>
    <property type="match status" value="1"/>
</dbReference>
<dbReference type="Pfam" id="PF02362">
    <property type="entry name" value="B3"/>
    <property type="match status" value="1"/>
</dbReference>
<dbReference type="Gene3D" id="2.40.330.10">
    <property type="entry name" value="DNA-binding pseudobarrel domain"/>
    <property type="match status" value="1"/>
</dbReference>
<sequence>MKNDVKVEGEERDLHAEEVLEDLMRVDDDELMERQIYSLNEQETNFLCNDVVNVSSSIFYTDDSFPPLPDFPCISSSSSSSSLPPPSNPLATVSAISTVSTAPTATPSCSCSSSSSSAASWAALKSDSEAYHNRNLPSGVVVNNINIPPIQGSVSSTSSMGLFSASGNGIPGLSVMEDIGCLDLDIEDGDDIWDPSSIFLNENNISQQEEEQNMFVPEEHHHQREEENNNCDDNSNGFDFLQGNSELSGIFLDWLKQNKDFISAEDMRNITLKRSTIESAMRRLGNSNEGKKHLLKLILQWVEDCKLQKKKLDSENSLPSYNHQQDQFQDFVQNPNPDPNACFSHSPWLIADNGPPSAFAPESGGGFVSPPQGTFFQPGMGYLGNPYACNSYIPQHAEFQQLQSSAEHCWQQPPPLPAQLVMPLPPQYVPFSPDNNSGLSSPVTHPQVPMYANSGGQYHPYQGFDGNVEAMVRMGSSATKEARKKRMARQRRFSTHHFRHHNPSTNHHENIQNQMQANEQQHVIRMNNNDDLNCSSTAAVATTAAPVGNWVYWPPSTAVASASMSNVTMVPGGSPPQIVPNIDLTHVQRSVQTTMDRRQGWRTEKNLKFLLQKVLKQSDVGNLGRIVLPKKEAELHLPELESRDGIGIALEDIGTSRVWNMRYRFWPNNKSRMYLLENTGEFVRTNGLQEGDFIVLYSDNKCGKYMIRGVKVRQQGLQLEGKKPIKRNIRKIAPAFNGTPHCPAITQAVK</sequence>
<dbReference type="PANTHER" id="PTHR31140">
    <property type="entry name" value="B3 DOMAIN-CONTAINING TRANSCRIPTION FACTOR ABI3"/>
    <property type="match status" value="1"/>
</dbReference>
<dbReference type="GO" id="GO:0003700">
    <property type="term" value="F:DNA-binding transcription factor activity"/>
    <property type="evidence" value="ECO:0007669"/>
    <property type="project" value="InterPro"/>
</dbReference>
<evidence type="ECO:0000313" key="8">
    <source>
        <dbReference type="Proteomes" id="UP001454036"/>
    </source>
</evidence>
<dbReference type="InterPro" id="IPR015300">
    <property type="entry name" value="DNA-bd_pseudobarrel_sf"/>
</dbReference>
<dbReference type="SUPFAM" id="SSF101936">
    <property type="entry name" value="DNA-binding pseudobarrel domain"/>
    <property type="match status" value="1"/>
</dbReference>
<dbReference type="PROSITE" id="PS50863">
    <property type="entry name" value="B3"/>
    <property type="match status" value="1"/>
</dbReference>
<name>A0AAV3RHG9_LITER</name>
<evidence type="ECO:0000256" key="5">
    <source>
        <dbReference type="ARBA" id="ARBA00023242"/>
    </source>
</evidence>
<evidence type="ECO:0000313" key="7">
    <source>
        <dbReference type="EMBL" id="GAA0175275.1"/>
    </source>
</evidence>